<reference evidence="13 14" key="1">
    <citation type="submission" date="2018-08" db="EMBL/GenBank/DDBJ databases">
        <title>A genome reference for cultivated species of the human gut microbiota.</title>
        <authorList>
            <person name="Zou Y."/>
            <person name="Xue W."/>
            <person name="Luo G."/>
        </authorList>
    </citation>
    <scope>NUCLEOTIDE SEQUENCE [LARGE SCALE GENOMIC DNA]</scope>
    <source>
        <strain evidence="11 13">AF14-6AC</strain>
        <strain evidence="10 14">AF16-14</strain>
        <strain evidence="12 15">OF03-11</strain>
    </source>
</reference>
<evidence type="ECO:0000256" key="5">
    <source>
        <dbReference type="ARBA" id="ARBA00022801"/>
    </source>
</evidence>
<dbReference type="Proteomes" id="UP000284243">
    <property type="component" value="Unassembled WGS sequence"/>
</dbReference>
<keyword evidence="4 7" id="KW-0540">Nuclease</keyword>
<evidence type="ECO:0000256" key="6">
    <source>
        <dbReference type="ARBA" id="ARBA00022839"/>
    </source>
</evidence>
<dbReference type="GeneID" id="61273861"/>
<evidence type="ECO:0000313" key="13">
    <source>
        <dbReference type="Proteomes" id="UP000283426"/>
    </source>
</evidence>
<dbReference type="Gene3D" id="3.60.21.10">
    <property type="match status" value="1"/>
</dbReference>
<evidence type="ECO:0000256" key="2">
    <source>
        <dbReference type="ARBA" id="ARBA00011322"/>
    </source>
</evidence>
<dbReference type="NCBIfam" id="TIGR00619">
    <property type="entry name" value="sbcd"/>
    <property type="match status" value="1"/>
</dbReference>
<comment type="subunit">
    <text evidence="2 7">Heterodimer of SbcC and SbcD.</text>
</comment>
<evidence type="ECO:0000259" key="9">
    <source>
        <dbReference type="Pfam" id="PF12320"/>
    </source>
</evidence>
<keyword evidence="7" id="KW-0235">DNA replication</keyword>
<dbReference type="EMBL" id="QSCO01000025">
    <property type="protein sequence ID" value="RGY04370.1"/>
    <property type="molecule type" value="Genomic_DNA"/>
</dbReference>
<comment type="function">
    <text evidence="7">SbcCD cleaves DNA hairpin structures. These structures can inhibit DNA replication and are intermediates in certain DNA recombination reactions. The complex acts as a 3'-&gt;5' double strand exonuclease that can open hairpins. It also has a 5' single-strand endonuclease activity.</text>
</comment>
<evidence type="ECO:0000256" key="7">
    <source>
        <dbReference type="RuleBase" id="RU363069"/>
    </source>
</evidence>
<dbReference type="GO" id="GO:0008408">
    <property type="term" value="F:3'-5' exonuclease activity"/>
    <property type="evidence" value="ECO:0007669"/>
    <property type="project" value="InterPro"/>
</dbReference>
<keyword evidence="7" id="KW-0255">Endonuclease</keyword>
<dbReference type="InterPro" id="IPR026843">
    <property type="entry name" value="SbcD_C"/>
</dbReference>
<dbReference type="InterPro" id="IPR050535">
    <property type="entry name" value="DNA_Repair-Maintenance_Comp"/>
</dbReference>
<dbReference type="CDD" id="cd00840">
    <property type="entry name" value="MPP_Mre11_N"/>
    <property type="match status" value="1"/>
</dbReference>
<keyword evidence="5 7" id="KW-0378">Hydrolase</keyword>
<protein>
    <recommendedName>
        <fullName evidence="3 7">Nuclease SbcCD subunit D</fullName>
    </recommendedName>
</protein>
<dbReference type="EMBL" id="QRYW01000013">
    <property type="protein sequence ID" value="RGV27546.1"/>
    <property type="molecule type" value="Genomic_DNA"/>
</dbReference>
<dbReference type="Pfam" id="PF12320">
    <property type="entry name" value="SbcD_C"/>
    <property type="match status" value="1"/>
</dbReference>
<dbReference type="GO" id="GO:0006310">
    <property type="term" value="P:DNA recombination"/>
    <property type="evidence" value="ECO:0007669"/>
    <property type="project" value="UniProtKB-KW"/>
</dbReference>
<comment type="similarity">
    <text evidence="1 7">Belongs to the SbcD family.</text>
</comment>
<evidence type="ECO:0000313" key="14">
    <source>
        <dbReference type="Proteomes" id="UP000284243"/>
    </source>
</evidence>
<dbReference type="AlphaFoldDB" id="A0A3D1UEY1"/>
<evidence type="ECO:0000313" key="15">
    <source>
        <dbReference type="Proteomes" id="UP000284434"/>
    </source>
</evidence>
<dbReference type="InterPro" id="IPR004593">
    <property type="entry name" value="SbcD"/>
</dbReference>
<keyword evidence="6 7" id="KW-0269">Exonuclease</keyword>
<dbReference type="RefSeq" id="WP_013610945.1">
    <property type="nucleotide sequence ID" value="NZ_BAABYK010000001.1"/>
</dbReference>
<feature type="domain" description="Calcineurin-like phosphoesterase" evidence="8">
    <location>
        <begin position="1"/>
        <end position="232"/>
    </location>
</feature>
<dbReference type="PANTHER" id="PTHR30337">
    <property type="entry name" value="COMPONENT OF ATP-DEPENDENT DSDNA EXONUCLEASE"/>
    <property type="match status" value="1"/>
</dbReference>
<dbReference type="InterPro" id="IPR041796">
    <property type="entry name" value="Mre11_N"/>
</dbReference>
<evidence type="ECO:0000256" key="1">
    <source>
        <dbReference type="ARBA" id="ARBA00010555"/>
    </source>
</evidence>
<dbReference type="Proteomes" id="UP000283426">
    <property type="component" value="Unassembled WGS sequence"/>
</dbReference>
<evidence type="ECO:0000313" key="11">
    <source>
        <dbReference type="EMBL" id="RGV27546.1"/>
    </source>
</evidence>
<evidence type="ECO:0000256" key="3">
    <source>
        <dbReference type="ARBA" id="ARBA00013365"/>
    </source>
</evidence>
<evidence type="ECO:0000259" key="8">
    <source>
        <dbReference type="Pfam" id="PF00149"/>
    </source>
</evidence>
<sequence length="414" mass="47538">MKIIHTADWHIGQTFFGYDRFQEHQYFLDWLTDQITTQQIDVLLISGDIFDVANPSAQAQRQFYRFLRRVTEQNPGLQIILIAGNHDSASRLETPIPLLEEMNIQIRGTVRKRADGTIDTEELIIELKDRSGKRQGWCLAVPYLRQGDYPAVESEGDPYQAGVKAMYDKLVACVEERRQKQEAIIAMGHLQAAGSQISEGDQSERLIIGGLEGIPSSVFPSQITYGALGHIHREQQIANRNEIRYAGSPLPMSFAEENYRHGVILLEIDKGILLNQTKIIFNPLVTLLRIPKHPAPLDEVLNRLSQLPEERDDHPAPFLEVRVLLTEPEPALRNKVEEALRTKQVRLTRVLPFYPDTVQLTKNENTLTTEELLDPWKLLNRVYERRYQNPLPEELAHLFREVIEESQLKMGEKQ</sequence>
<proteinExistence type="inferred from homology"/>
<dbReference type="Pfam" id="PF00149">
    <property type="entry name" value="Metallophos"/>
    <property type="match status" value="1"/>
</dbReference>
<feature type="domain" description="Nuclease SbcCD subunit D C-terminal" evidence="9">
    <location>
        <begin position="285"/>
        <end position="386"/>
    </location>
</feature>
<dbReference type="EMBL" id="QRYC01000001">
    <property type="protein sequence ID" value="RGU59025.1"/>
    <property type="molecule type" value="Genomic_DNA"/>
</dbReference>
<comment type="caution">
    <text evidence="12">The sequence shown here is derived from an EMBL/GenBank/DDBJ whole genome shotgun (WGS) entry which is preliminary data.</text>
</comment>
<organism evidence="12 15">
    <name type="scientific">Odoribacter splanchnicus</name>
    <dbReference type="NCBI Taxonomy" id="28118"/>
    <lineage>
        <taxon>Bacteria</taxon>
        <taxon>Pseudomonadati</taxon>
        <taxon>Bacteroidota</taxon>
        <taxon>Bacteroidia</taxon>
        <taxon>Bacteroidales</taxon>
        <taxon>Odoribacteraceae</taxon>
        <taxon>Odoribacter</taxon>
    </lineage>
</organism>
<dbReference type="SUPFAM" id="SSF56300">
    <property type="entry name" value="Metallo-dependent phosphatases"/>
    <property type="match status" value="1"/>
</dbReference>
<accession>A0A3D1UEY1</accession>
<evidence type="ECO:0000313" key="12">
    <source>
        <dbReference type="EMBL" id="RGY04370.1"/>
    </source>
</evidence>
<dbReference type="InterPro" id="IPR029052">
    <property type="entry name" value="Metallo-depent_PP-like"/>
</dbReference>
<keyword evidence="7" id="KW-0233">DNA recombination</keyword>
<evidence type="ECO:0000313" key="10">
    <source>
        <dbReference type="EMBL" id="RGU59025.1"/>
    </source>
</evidence>
<dbReference type="InterPro" id="IPR004843">
    <property type="entry name" value="Calcineurin-like_PHP"/>
</dbReference>
<dbReference type="PANTHER" id="PTHR30337:SF0">
    <property type="entry name" value="NUCLEASE SBCCD SUBUNIT D"/>
    <property type="match status" value="1"/>
</dbReference>
<name>A0A3D1UEY1_9BACT</name>
<dbReference type="GO" id="GO:0006260">
    <property type="term" value="P:DNA replication"/>
    <property type="evidence" value="ECO:0007669"/>
    <property type="project" value="UniProtKB-KW"/>
</dbReference>
<dbReference type="GO" id="GO:0004519">
    <property type="term" value="F:endonuclease activity"/>
    <property type="evidence" value="ECO:0007669"/>
    <property type="project" value="UniProtKB-KW"/>
</dbReference>
<dbReference type="Proteomes" id="UP000284434">
    <property type="component" value="Unassembled WGS sequence"/>
</dbReference>
<gene>
    <name evidence="7 12" type="primary">sbcD</name>
    <name evidence="11" type="ORF">DWW24_07615</name>
    <name evidence="10" type="ORF">DWW57_01105</name>
    <name evidence="12" type="ORF">DXA53_15815</name>
</gene>
<dbReference type="OMA" id="LGHLHGC"/>
<evidence type="ECO:0000256" key="4">
    <source>
        <dbReference type="ARBA" id="ARBA00022722"/>
    </source>
</evidence>